<keyword evidence="4" id="KW-0408">Iron</keyword>
<dbReference type="KEGG" id="pmf:P9303_20451"/>
<evidence type="ECO:0000313" key="6">
    <source>
        <dbReference type="Proteomes" id="UP000002274"/>
    </source>
</evidence>
<evidence type="ECO:0000313" key="5">
    <source>
        <dbReference type="EMBL" id="ABM78783.1"/>
    </source>
</evidence>
<dbReference type="HOGENOM" id="CLU_026974_2_1_3"/>
<dbReference type="GO" id="GO:0046872">
    <property type="term" value="F:metal ion binding"/>
    <property type="evidence" value="ECO:0007669"/>
    <property type="project" value="UniProtKB-KW"/>
</dbReference>
<evidence type="ECO:0008006" key="7">
    <source>
        <dbReference type="Google" id="ProtNLM"/>
    </source>
</evidence>
<proteinExistence type="inferred from homology"/>
<evidence type="ECO:0000256" key="2">
    <source>
        <dbReference type="ARBA" id="ARBA00022496"/>
    </source>
</evidence>
<dbReference type="STRING" id="59922.P9303_20451"/>
<feature type="binding site" evidence="4">
    <location>
        <position position="227"/>
    </location>
    <ligand>
        <name>Fe cation</name>
        <dbReference type="ChEBI" id="CHEBI:24875"/>
    </ligand>
</feature>
<feature type="binding site" evidence="4">
    <location>
        <position position="40"/>
    </location>
    <ligand>
        <name>Fe cation</name>
        <dbReference type="ChEBI" id="CHEBI:24875"/>
    </ligand>
</feature>
<evidence type="ECO:0000256" key="4">
    <source>
        <dbReference type="PIRSR" id="PIRSR002825-1"/>
    </source>
</evidence>
<name>A2CBC3_PROM3</name>
<keyword evidence="2" id="KW-0813">Transport</keyword>
<dbReference type="SUPFAM" id="SSF53850">
    <property type="entry name" value="Periplasmic binding protein-like II"/>
    <property type="match status" value="1"/>
</dbReference>
<comment type="similarity">
    <text evidence="1">Belongs to the bacterial solute-binding protein 1 family.</text>
</comment>
<dbReference type="GO" id="GO:0006826">
    <property type="term" value="P:iron ion transport"/>
    <property type="evidence" value="ECO:0007669"/>
    <property type="project" value="UniProtKB-KW"/>
</dbReference>
<protein>
    <recommendedName>
        <fullName evidence="7">Iron deficiency-induced protein A</fullName>
    </recommendedName>
</protein>
<keyword evidence="2" id="KW-0410">Iron transport</keyword>
<gene>
    <name evidence="5" type="primary">afuA</name>
    <name evidence="5" type="ordered locus">P9303_20451</name>
</gene>
<dbReference type="BioCyc" id="PMAR59922:G1G80-1781-MONOMER"/>
<sequence length="342" mass="37028">MGLKARLTYSGLAAFLALGTVFSQNGVANAREVRVYSGRHYNTDRQIYKKFSEQTGIKVRLIESSGISLLERLKREGANSQADVIILVDAARISNAAKEGLLQPSRSAKLDSEVPSAYRDPLGRWYGLTRRVRVIVANPSKVNVGSIRTYADLASPSLKGKVCLRKRNNVYNQSLVADQLVLRGEAATKNWLQGMISNVSQPYFGGDVSLARAVSQGICGVGIVNHYYVARMRAGVSGSKDKALANKLTVITPDPAHVNVSAGGLARYAKNKKEAIQLLEFLASPDGSQGMAGPTYEHPLNGYGTSLELKKFGTFRPDRVTISQLGANNAKAIQLMAQSGWK</sequence>
<dbReference type="EMBL" id="CP000554">
    <property type="protein sequence ID" value="ABM78783.1"/>
    <property type="molecule type" value="Genomic_DNA"/>
</dbReference>
<organism evidence="5 6">
    <name type="scientific">Prochlorococcus marinus (strain MIT 9303)</name>
    <dbReference type="NCBI Taxonomy" id="59922"/>
    <lineage>
        <taxon>Bacteria</taxon>
        <taxon>Bacillati</taxon>
        <taxon>Cyanobacteriota</taxon>
        <taxon>Cyanophyceae</taxon>
        <taxon>Synechococcales</taxon>
        <taxon>Prochlorococcaceae</taxon>
        <taxon>Prochlorococcus</taxon>
    </lineage>
</organism>
<dbReference type="InterPro" id="IPR026045">
    <property type="entry name" value="Ferric-bd"/>
</dbReference>
<dbReference type="Pfam" id="PF13343">
    <property type="entry name" value="SBP_bac_6"/>
    <property type="match status" value="1"/>
</dbReference>
<dbReference type="Proteomes" id="UP000002274">
    <property type="component" value="Chromosome"/>
</dbReference>
<dbReference type="PANTHER" id="PTHR30006:SF15">
    <property type="entry name" value="IRON-UTILIZATION PERIPLASMIC PROTEIN"/>
    <property type="match status" value="1"/>
</dbReference>
<evidence type="ECO:0000256" key="1">
    <source>
        <dbReference type="ARBA" id="ARBA00008520"/>
    </source>
</evidence>
<keyword evidence="2" id="KW-0406">Ion transport</keyword>
<dbReference type="PANTHER" id="PTHR30006">
    <property type="entry name" value="THIAMINE-BINDING PERIPLASMIC PROTEIN-RELATED"/>
    <property type="match status" value="1"/>
</dbReference>
<feature type="binding site" evidence="4">
    <location>
        <position position="228"/>
    </location>
    <ligand>
        <name>Fe cation</name>
        <dbReference type="ChEBI" id="CHEBI:24875"/>
    </ligand>
</feature>
<evidence type="ECO:0000256" key="3">
    <source>
        <dbReference type="ARBA" id="ARBA00022729"/>
    </source>
</evidence>
<accession>A2CBC3</accession>
<reference evidence="5 6" key="1">
    <citation type="journal article" date="2007" name="PLoS Genet.">
        <title>Patterns and implications of gene gain and loss in the evolution of Prochlorococcus.</title>
        <authorList>
            <person name="Kettler G.C."/>
            <person name="Martiny A.C."/>
            <person name="Huang K."/>
            <person name="Zucker J."/>
            <person name="Coleman M.L."/>
            <person name="Rodrigue S."/>
            <person name="Chen F."/>
            <person name="Lapidus A."/>
            <person name="Ferriera S."/>
            <person name="Johnson J."/>
            <person name="Steglich C."/>
            <person name="Church G.M."/>
            <person name="Richardson P."/>
            <person name="Chisholm S.W."/>
        </authorList>
    </citation>
    <scope>NUCLEOTIDE SEQUENCE [LARGE SCALE GENOMIC DNA]</scope>
    <source>
        <strain evidence="5 6">MIT 9303</strain>
    </source>
</reference>
<dbReference type="AlphaFoldDB" id="A2CBC3"/>
<dbReference type="GO" id="GO:0030288">
    <property type="term" value="C:outer membrane-bounded periplasmic space"/>
    <property type="evidence" value="ECO:0007669"/>
    <property type="project" value="TreeGrafter"/>
</dbReference>
<keyword evidence="3" id="KW-0732">Signal</keyword>
<dbReference type="CDD" id="cd13542">
    <property type="entry name" value="PBP2_FutA1_ilke"/>
    <property type="match status" value="1"/>
</dbReference>
<dbReference type="PIRSF" id="PIRSF002825">
    <property type="entry name" value="CfbpA"/>
    <property type="match status" value="1"/>
</dbReference>
<keyword evidence="4" id="KW-0479">Metal-binding</keyword>
<dbReference type="RefSeq" id="WP_011826661.1">
    <property type="nucleotide sequence ID" value="NC_008820.1"/>
</dbReference>
<dbReference type="Gene3D" id="3.40.190.10">
    <property type="entry name" value="Periplasmic binding protein-like II"/>
    <property type="match status" value="2"/>
</dbReference>